<proteinExistence type="evidence at transcript level"/>
<name>I3SQS3_LOTJA</name>
<organism evidence="1">
    <name type="scientific">Lotus japonicus</name>
    <name type="common">Lotus corniculatus var. japonicus</name>
    <dbReference type="NCBI Taxonomy" id="34305"/>
    <lineage>
        <taxon>Eukaryota</taxon>
        <taxon>Viridiplantae</taxon>
        <taxon>Streptophyta</taxon>
        <taxon>Embryophyta</taxon>
        <taxon>Tracheophyta</taxon>
        <taxon>Spermatophyta</taxon>
        <taxon>Magnoliopsida</taxon>
        <taxon>eudicotyledons</taxon>
        <taxon>Gunneridae</taxon>
        <taxon>Pentapetalae</taxon>
        <taxon>rosids</taxon>
        <taxon>fabids</taxon>
        <taxon>Fabales</taxon>
        <taxon>Fabaceae</taxon>
        <taxon>Papilionoideae</taxon>
        <taxon>50 kb inversion clade</taxon>
        <taxon>NPAAA clade</taxon>
        <taxon>Hologalegina</taxon>
        <taxon>robinioid clade</taxon>
        <taxon>Loteae</taxon>
        <taxon>Lotus</taxon>
    </lineage>
</organism>
<sequence length="83" mass="9239">MPFAPAPFSPVHKALKFSTVFGTTWPYNPITSLPKRCLSTSISKNTLCVISGSSSIISSAVLEPEKAKMRKIERTMKRRRNRG</sequence>
<dbReference type="AlphaFoldDB" id="I3SQS3"/>
<accession>I3SQS3</accession>
<evidence type="ECO:0000313" key="1">
    <source>
        <dbReference type="EMBL" id="AFK42615.1"/>
    </source>
</evidence>
<dbReference type="EMBL" id="BT142821">
    <property type="protein sequence ID" value="AFK42615.1"/>
    <property type="molecule type" value="mRNA"/>
</dbReference>
<protein>
    <submittedName>
        <fullName evidence="1">Uncharacterized protein</fullName>
    </submittedName>
</protein>
<reference evidence="1" key="1">
    <citation type="submission" date="2012-05" db="EMBL/GenBank/DDBJ databases">
        <authorList>
            <person name="Krishnakumar V."/>
            <person name="Cheung F."/>
            <person name="Xiao Y."/>
            <person name="Chan A."/>
            <person name="Moskal W.A."/>
            <person name="Town C.D."/>
        </authorList>
    </citation>
    <scope>NUCLEOTIDE SEQUENCE</scope>
</reference>